<comment type="caution">
    <text evidence="6">Lacks conserved residue(s) required for the propagation of feature annotation.</text>
</comment>
<reference evidence="7 8" key="1">
    <citation type="submission" date="2020-08" db="EMBL/GenBank/DDBJ databases">
        <title>Genomic Encyclopedia of Type Strains, Phase IV (KMG-IV): sequencing the most valuable type-strain genomes for metagenomic binning, comparative biology and taxonomic classification.</title>
        <authorList>
            <person name="Goeker M."/>
        </authorList>
    </citation>
    <scope>NUCLEOTIDE SEQUENCE [LARGE SCALE GENOMIC DNA]</scope>
    <source>
        <strain evidence="7 8">DSM 22368</strain>
    </source>
</reference>
<dbReference type="FunCoup" id="A0A7X0JR97">
    <property type="interactions" value="517"/>
</dbReference>
<evidence type="ECO:0000256" key="5">
    <source>
        <dbReference type="ARBA" id="ARBA00022691"/>
    </source>
</evidence>
<dbReference type="AlphaFoldDB" id="A0A7X0JR97"/>
<protein>
    <recommendedName>
        <fullName evidence="6">Ribosomal RNA small subunit methyltransferase G</fullName>
        <ecNumber evidence="6">2.1.1.170</ecNumber>
    </recommendedName>
    <alternativeName>
        <fullName evidence="6">16S rRNA 7-methylguanosine methyltransferase</fullName>
        <shortName evidence="6">16S rRNA m7G methyltransferase</shortName>
    </alternativeName>
</protein>
<evidence type="ECO:0000313" key="7">
    <source>
        <dbReference type="EMBL" id="MBB6520193.1"/>
    </source>
</evidence>
<dbReference type="Pfam" id="PF02527">
    <property type="entry name" value="GidB"/>
    <property type="match status" value="1"/>
</dbReference>
<dbReference type="PANTHER" id="PTHR31760">
    <property type="entry name" value="S-ADENOSYL-L-METHIONINE-DEPENDENT METHYLTRANSFERASES SUPERFAMILY PROTEIN"/>
    <property type="match status" value="1"/>
</dbReference>
<dbReference type="SUPFAM" id="SSF53335">
    <property type="entry name" value="S-adenosyl-L-methionine-dependent methyltransferases"/>
    <property type="match status" value="1"/>
</dbReference>
<keyword evidence="4 6" id="KW-0808">Transferase</keyword>
<dbReference type="InterPro" id="IPR029063">
    <property type="entry name" value="SAM-dependent_MTases_sf"/>
</dbReference>
<evidence type="ECO:0000256" key="4">
    <source>
        <dbReference type="ARBA" id="ARBA00022679"/>
    </source>
</evidence>
<dbReference type="EC" id="2.1.1.170" evidence="6"/>
<feature type="binding site" evidence="6">
    <location>
        <begin position="128"/>
        <end position="129"/>
    </location>
    <ligand>
        <name>S-adenosyl-L-methionine</name>
        <dbReference type="ChEBI" id="CHEBI:59789"/>
    </ligand>
</feature>
<dbReference type="CDD" id="cd02440">
    <property type="entry name" value="AdoMet_MTases"/>
    <property type="match status" value="1"/>
</dbReference>
<dbReference type="HAMAP" id="MF_00074">
    <property type="entry name" value="16SrRNA_methyltr_G"/>
    <property type="match status" value="1"/>
</dbReference>
<evidence type="ECO:0000256" key="6">
    <source>
        <dbReference type="HAMAP-Rule" id="MF_00074"/>
    </source>
</evidence>
<comment type="similarity">
    <text evidence="6">Belongs to the methyltransferase superfamily. RNA methyltransferase RsmG family.</text>
</comment>
<keyword evidence="5 6" id="KW-0949">S-adenosyl-L-methionine</keyword>
<organism evidence="7 8">
    <name type="scientific">Pseudoteredinibacter isoporae</name>
    <dbReference type="NCBI Taxonomy" id="570281"/>
    <lineage>
        <taxon>Bacteria</taxon>
        <taxon>Pseudomonadati</taxon>
        <taxon>Pseudomonadota</taxon>
        <taxon>Gammaproteobacteria</taxon>
        <taxon>Cellvibrionales</taxon>
        <taxon>Cellvibrionaceae</taxon>
        <taxon>Pseudoteredinibacter</taxon>
    </lineage>
</organism>
<comment type="function">
    <text evidence="6">Specifically methylates the N7 position of guanine in position 527 of 16S rRNA.</text>
</comment>
<dbReference type="Gene3D" id="3.40.50.150">
    <property type="entry name" value="Vaccinia Virus protein VP39"/>
    <property type="match status" value="1"/>
</dbReference>
<feature type="binding site" evidence="6">
    <location>
        <position position="82"/>
    </location>
    <ligand>
        <name>S-adenosyl-L-methionine</name>
        <dbReference type="ChEBI" id="CHEBI:59789"/>
    </ligand>
</feature>
<keyword evidence="8" id="KW-1185">Reference proteome</keyword>
<comment type="caution">
    <text evidence="7">The sequence shown here is derived from an EMBL/GenBank/DDBJ whole genome shotgun (WGS) entry which is preliminary data.</text>
</comment>
<dbReference type="EMBL" id="JACHHT010000001">
    <property type="protein sequence ID" value="MBB6520193.1"/>
    <property type="molecule type" value="Genomic_DNA"/>
</dbReference>
<dbReference type="PIRSF" id="PIRSF003078">
    <property type="entry name" value="GidB"/>
    <property type="match status" value="1"/>
</dbReference>
<dbReference type="NCBIfam" id="TIGR00138">
    <property type="entry name" value="rsmG_gidB"/>
    <property type="match status" value="1"/>
</dbReference>
<sequence length="209" mass="23697">MSSHLRNRLEAGLNTLDVSLPDDTIECLVAYIQLFDKWNKTYNLSAVRDIDAMVSRHLLDSLAILPFVEGQRLIDVGTGGGLPGIPMAICHPEREIHLLDSNGKKTRFLFQVKTLLKLDNVQVHNCRVESFQPEDKFDGVMSRAFASLEDMTQGCHHLLKENGRFWAMKGIYPTDELKPLEKHYIVANSHALTIPGEEGERHVLEIRPR</sequence>
<keyword evidence="2 6" id="KW-0698">rRNA processing</keyword>
<proteinExistence type="inferred from homology"/>
<dbReference type="InterPro" id="IPR003682">
    <property type="entry name" value="rRNA_ssu_MeTfrase_G"/>
</dbReference>
<dbReference type="GO" id="GO:0005829">
    <property type="term" value="C:cytosol"/>
    <property type="evidence" value="ECO:0007669"/>
    <property type="project" value="TreeGrafter"/>
</dbReference>
<dbReference type="PANTHER" id="PTHR31760:SF0">
    <property type="entry name" value="S-ADENOSYL-L-METHIONINE-DEPENDENT METHYLTRANSFERASES SUPERFAMILY PROTEIN"/>
    <property type="match status" value="1"/>
</dbReference>
<evidence type="ECO:0000256" key="1">
    <source>
        <dbReference type="ARBA" id="ARBA00022490"/>
    </source>
</evidence>
<evidence type="ECO:0000256" key="3">
    <source>
        <dbReference type="ARBA" id="ARBA00022603"/>
    </source>
</evidence>
<comment type="catalytic activity">
    <reaction evidence="6">
        <text>guanosine(527) in 16S rRNA + S-adenosyl-L-methionine = N(7)-methylguanosine(527) in 16S rRNA + S-adenosyl-L-homocysteine</text>
        <dbReference type="Rhea" id="RHEA:42732"/>
        <dbReference type="Rhea" id="RHEA-COMP:10209"/>
        <dbReference type="Rhea" id="RHEA-COMP:10210"/>
        <dbReference type="ChEBI" id="CHEBI:57856"/>
        <dbReference type="ChEBI" id="CHEBI:59789"/>
        <dbReference type="ChEBI" id="CHEBI:74269"/>
        <dbReference type="ChEBI" id="CHEBI:74480"/>
        <dbReference type="EC" id="2.1.1.170"/>
    </reaction>
</comment>
<gene>
    <name evidence="6" type="primary">rsmG</name>
    <name evidence="7" type="ORF">HNR48_000471</name>
</gene>
<evidence type="ECO:0000313" key="8">
    <source>
        <dbReference type="Proteomes" id="UP000528457"/>
    </source>
</evidence>
<evidence type="ECO:0000256" key="2">
    <source>
        <dbReference type="ARBA" id="ARBA00022552"/>
    </source>
</evidence>
<dbReference type="Proteomes" id="UP000528457">
    <property type="component" value="Unassembled WGS sequence"/>
</dbReference>
<feature type="binding site" evidence="6">
    <location>
        <position position="77"/>
    </location>
    <ligand>
        <name>S-adenosyl-L-methionine</name>
        <dbReference type="ChEBI" id="CHEBI:59789"/>
    </ligand>
</feature>
<accession>A0A7X0JR97</accession>
<dbReference type="InParanoid" id="A0A7X0JR97"/>
<keyword evidence="1 6" id="KW-0963">Cytoplasm</keyword>
<dbReference type="GO" id="GO:0070043">
    <property type="term" value="F:rRNA (guanine-N7-)-methyltransferase activity"/>
    <property type="evidence" value="ECO:0007669"/>
    <property type="project" value="UniProtKB-UniRule"/>
</dbReference>
<comment type="subcellular location">
    <subcellularLocation>
        <location evidence="6">Cytoplasm</location>
    </subcellularLocation>
</comment>
<feature type="binding site" evidence="6">
    <location>
        <position position="143"/>
    </location>
    <ligand>
        <name>S-adenosyl-L-methionine</name>
        <dbReference type="ChEBI" id="CHEBI:59789"/>
    </ligand>
</feature>
<dbReference type="RefSeq" id="WP_166851951.1">
    <property type="nucleotide sequence ID" value="NZ_JAAONY010000001.1"/>
</dbReference>
<keyword evidence="3 6" id="KW-0489">Methyltransferase</keyword>
<name>A0A7X0JR97_9GAMM</name>